<comment type="similarity">
    <text evidence="1 2">Belongs to the UPF0178 family.</text>
</comment>
<evidence type="ECO:0000256" key="1">
    <source>
        <dbReference type="ARBA" id="ARBA00008522"/>
    </source>
</evidence>
<evidence type="ECO:0000256" key="3">
    <source>
        <dbReference type="SAM" id="MobiDB-lite"/>
    </source>
</evidence>
<evidence type="ECO:0000313" key="4">
    <source>
        <dbReference type="EMBL" id="MBM6994892.1"/>
    </source>
</evidence>
<feature type="region of interest" description="Disordered" evidence="3">
    <location>
        <begin position="116"/>
        <end position="135"/>
    </location>
</feature>
<dbReference type="PANTHER" id="PTHR35146">
    <property type="entry name" value="UPF0178 PROTEIN YAII"/>
    <property type="match status" value="1"/>
</dbReference>
<reference evidence="4 5" key="1">
    <citation type="submission" date="2021-01" db="EMBL/GenBank/DDBJ databases">
        <title>Paenibacillus sp.nov. isolated from the rhizosphere soil of tomato plant.</title>
        <authorList>
            <person name="Thin K.K."/>
            <person name="Zhang X."/>
            <person name="He S."/>
        </authorList>
    </citation>
    <scope>NUCLEOTIDE SEQUENCE [LARGE SCALE GENOMIC DNA]</scope>
    <source>
        <strain evidence="4 5">DXFW5</strain>
    </source>
</reference>
<evidence type="ECO:0000256" key="2">
    <source>
        <dbReference type="HAMAP-Rule" id="MF_00489"/>
    </source>
</evidence>
<dbReference type="HAMAP" id="MF_00489">
    <property type="entry name" value="UPF0178"/>
    <property type="match status" value="1"/>
</dbReference>
<proteinExistence type="inferred from homology"/>
<accession>A0ABS2H0M6</accession>
<protein>
    <recommendedName>
        <fullName evidence="2">UPF0178 protein IM700_004355</fullName>
    </recommendedName>
</protein>
<dbReference type="PANTHER" id="PTHR35146:SF1">
    <property type="entry name" value="UPF0178 PROTEIN YAII"/>
    <property type="match status" value="1"/>
</dbReference>
<evidence type="ECO:0000313" key="5">
    <source>
        <dbReference type="Proteomes" id="UP001516620"/>
    </source>
</evidence>
<dbReference type="InterPro" id="IPR003791">
    <property type="entry name" value="UPF0178"/>
</dbReference>
<dbReference type="Pfam" id="PF02639">
    <property type="entry name" value="DUF188"/>
    <property type="match status" value="1"/>
</dbReference>
<dbReference type="NCBIfam" id="NF001095">
    <property type="entry name" value="PRK00124.1"/>
    <property type="match status" value="1"/>
</dbReference>
<name>A0ABS2H0M6_9BACL</name>
<comment type="caution">
    <text evidence="4">The sequence shown here is derived from an EMBL/GenBank/DDBJ whole genome shotgun (WGS) entry which is preliminary data.</text>
</comment>
<organism evidence="4 5">
    <name type="scientific">Paenibacillus rhizolycopersici</name>
    <dbReference type="NCBI Taxonomy" id="2780073"/>
    <lineage>
        <taxon>Bacteria</taxon>
        <taxon>Bacillati</taxon>
        <taxon>Bacillota</taxon>
        <taxon>Bacilli</taxon>
        <taxon>Bacillales</taxon>
        <taxon>Paenibacillaceae</taxon>
        <taxon>Paenibacillus</taxon>
    </lineage>
</organism>
<dbReference type="Proteomes" id="UP001516620">
    <property type="component" value="Unassembled WGS sequence"/>
</dbReference>
<sequence length="154" mass="16976">MEAWRMRIVVDGDSCPVKAEIAETAGRFGVPVLMVASYDHVLQPGPGVNIVQVDRSGQSADLYIAAHVEKGDIVVTQDYGLAALVIARACYGLSPRGDVYHADNIDYLLERRHHQAKARRAGHHSKGPKPFTGEDRERFTDALSKLLSRLQENV</sequence>
<feature type="compositionally biased region" description="Basic residues" evidence="3">
    <location>
        <begin position="116"/>
        <end position="127"/>
    </location>
</feature>
<dbReference type="EMBL" id="JADCNN020000003">
    <property type="protein sequence ID" value="MBM6994892.1"/>
    <property type="molecule type" value="Genomic_DNA"/>
</dbReference>
<keyword evidence="5" id="KW-1185">Reference proteome</keyword>
<gene>
    <name evidence="4" type="ORF">IM700_004355</name>
</gene>